<dbReference type="SUPFAM" id="SSF52058">
    <property type="entry name" value="L domain-like"/>
    <property type="match status" value="1"/>
</dbReference>
<evidence type="ECO:0000256" key="16">
    <source>
        <dbReference type="SAM" id="MobiDB-lite"/>
    </source>
</evidence>
<dbReference type="InterPro" id="IPR001611">
    <property type="entry name" value="Leu-rich_rpt"/>
</dbReference>
<dbReference type="Pfam" id="PF13306">
    <property type="entry name" value="LRR_5"/>
    <property type="match status" value="1"/>
</dbReference>
<evidence type="ECO:0000256" key="3">
    <source>
        <dbReference type="ARBA" id="ARBA00022448"/>
    </source>
</evidence>
<dbReference type="PANTHER" id="PTHR48051">
    <property type="match status" value="1"/>
</dbReference>
<gene>
    <name evidence="20" type="primary">LOC116942811</name>
</gene>
<evidence type="ECO:0000256" key="12">
    <source>
        <dbReference type="ARBA" id="ARBA00023303"/>
    </source>
</evidence>
<dbReference type="PROSITE" id="PS51450">
    <property type="entry name" value="LRR"/>
    <property type="match status" value="4"/>
</dbReference>
<evidence type="ECO:0000256" key="6">
    <source>
        <dbReference type="ARBA" id="ARBA00022692"/>
    </source>
</evidence>
<proteinExistence type="inferred from homology"/>
<dbReference type="InterPro" id="IPR003591">
    <property type="entry name" value="Leu-rich_rpt_typical-subtyp"/>
</dbReference>
<keyword evidence="12" id="KW-0407">Ion channel</keyword>
<evidence type="ECO:0000256" key="2">
    <source>
        <dbReference type="ARBA" id="ARBA00010471"/>
    </source>
</evidence>
<keyword evidence="4" id="KW-1003">Cell membrane</keyword>
<dbReference type="Gene3D" id="3.80.10.10">
    <property type="entry name" value="Ribonuclease Inhibitor"/>
    <property type="match status" value="2"/>
</dbReference>
<reference evidence="20" key="1">
    <citation type="submission" date="2025-08" db="UniProtKB">
        <authorList>
            <consortium name="RefSeq"/>
        </authorList>
    </citation>
    <scope>IDENTIFICATION</scope>
    <source>
        <tissue evidence="20">Sperm</tissue>
    </source>
</reference>
<accession>A0AAJ7T6E1</accession>
<keyword evidence="8 17" id="KW-1133">Transmembrane helix</keyword>
<dbReference type="Pfam" id="PF12534">
    <property type="entry name" value="Pannexin_like"/>
    <property type="match status" value="1"/>
</dbReference>
<keyword evidence="9" id="KW-0406">Ion transport</keyword>
<evidence type="ECO:0000259" key="18">
    <source>
        <dbReference type="Pfam" id="PF12534"/>
    </source>
</evidence>
<feature type="compositionally biased region" description="Polar residues" evidence="16">
    <location>
        <begin position="180"/>
        <end position="189"/>
    </location>
</feature>
<evidence type="ECO:0000256" key="8">
    <source>
        <dbReference type="ARBA" id="ARBA00022989"/>
    </source>
</evidence>
<dbReference type="InterPro" id="IPR032675">
    <property type="entry name" value="LRR_dom_sf"/>
</dbReference>
<protein>
    <submittedName>
        <fullName evidence="20">Volume-regulated anion channel subunit LRRC8D-like isoform X1</fullName>
    </submittedName>
</protein>
<comment type="subcellular location">
    <subcellularLocation>
        <location evidence="1">Cell membrane</location>
        <topology evidence="1">Multi-pass membrane protein</topology>
    </subcellularLocation>
</comment>
<evidence type="ECO:0000256" key="15">
    <source>
        <dbReference type="ARBA" id="ARBA00024167"/>
    </source>
</evidence>
<feature type="compositionally biased region" description="Polar residues" evidence="16">
    <location>
        <begin position="198"/>
        <end position="211"/>
    </location>
</feature>
<evidence type="ECO:0000256" key="1">
    <source>
        <dbReference type="ARBA" id="ARBA00004651"/>
    </source>
</evidence>
<dbReference type="SMART" id="SM00369">
    <property type="entry name" value="LRR_TYP"/>
    <property type="match status" value="6"/>
</dbReference>
<dbReference type="KEGG" id="pmrn:116942811"/>
<comment type="catalytic activity">
    <reaction evidence="13">
        <text>iodide(out) = iodide(in)</text>
        <dbReference type="Rhea" id="RHEA:66324"/>
        <dbReference type="ChEBI" id="CHEBI:16382"/>
    </reaction>
</comment>
<organism evidence="19 20">
    <name type="scientific">Petromyzon marinus</name>
    <name type="common">Sea lamprey</name>
    <dbReference type="NCBI Taxonomy" id="7757"/>
    <lineage>
        <taxon>Eukaryota</taxon>
        <taxon>Metazoa</taxon>
        <taxon>Chordata</taxon>
        <taxon>Craniata</taxon>
        <taxon>Vertebrata</taxon>
        <taxon>Cyclostomata</taxon>
        <taxon>Hyperoartia</taxon>
        <taxon>Petromyzontiformes</taxon>
        <taxon>Petromyzontidae</taxon>
        <taxon>Petromyzon</taxon>
    </lineage>
</organism>
<evidence type="ECO:0000256" key="9">
    <source>
        <dbReference type="ARBA" id="ARBA00023065"/>
    </source>
</evidence>
<dbReference type="InterPro" id="IPR050216">
    <property type="entry name" value="LRR_domain-containing"/>
</dbReference>
<evidence type="ECO:0000256" key="4">
    <source>
        <dbReference type="ARBA" id="ARBA00022475"/>
    </source>
</evidence>
<dbReference type="RefSeq" id="XP_032811008.1">
    <property type="nucleotide sequence ID" value="XM_032955117.1"/>
</dbReference>
<dbReference type="FunFam" id="3.80.10.10:FF:000089">
    <property type="entry name" value="volume-regulated anion channel subunit LRRC8B"/>
    <property type="match status" value="1"/>
</dbReference>
<evidence type="ECO:0000313" key="19">
    <source>
        <dbReference type="Proteomes" id="UP001318040"/>
    </source>
</evidence>
<name>A0AAJ7T6E1_PETMA</name>
<dbReference type="Pfam" id="PF13855">
    <property type="entry name" value="LRR_8"/>
    <property type="match status" value="2"/>
</dbReference>
<dbReference type="GO" id="GO:0034220">
    <property type="term" value="P:monoatomic ion transmembrane transport"/>
    <property type="evidence" value="ECO:0007669"/>
    <property type="project" value="UniProtKB-KW"/>
</dbReference>
<evidence type="ECO:0000256" key="7">
    <source>
        <dbReference type="ARBA" id="ARBA00022737"/>
    </source>
</evidence>
<dbReference type="GO" id="GO:0005886">
    <property type="term" value="C:plasma membrane"/>
    <property type="evidence" value="ECO:0007669"/>
    <property type="project" value="UniProtKB-SubCell"/>
</dbReference>
<feature type="transmembrane region" description="Helical" evidence="17">
    <location>
        <begin position="29"/>
        <end position="49"/>
    </location>
</feature>
<keyword evidence="11" id="KW-1015">Disulfide bond</keyword>
<comment type="similarity">
    <text evidence="2">Belongs to the LRRC8 family.</text>
</comment>
<evidence type="ECO:0000256" key="14">
    <source>
        <dbReference type="ARBA" id="ARBA00024158"/>
    </source>
</evidence>
<evidence type="ECO:0000256" key="11">
    <source>
        <dbReference type="ARBA" id="ARBA00023157"/>
    </source>
</evidence>
<comment type="catalytic activity">
    <reaction evidence="14">
        <text>taurine(out) = taurine(in)</text>
        <dbReference type="Rhea" id="RHEA:66328"/>
        <dbReference type="ChEBI" id="CHEBI:507393"/>
    </reaction>
</comment>
<evidence type="ECO:0000256" key="17">
    <source>
        <dbReference type="SAM" id="Phobius"/>
    </source>
</evidence>
<sequence length="803" mass="91646">MAMFTVTEVASLSDSQPAYRILKPWWDVFLDYLGIVMLMLSIFAGTMQFSRDPLCCLPKLDENVTCLSDSAIQKSLLATASPSAPTKDSSPSGRQTGMEYMQYIFVNQKCYHDVLPWISKYMPFLALIHTVILMASSNFWFKYPKTSSKLEHFVSILGKCFESPWTTKALSETACEESEVTGTAPQHQSKLSDHASPPKSNLGSVSASDGGSLNPSMPMFAKDQESVPLAPVDKQMHETSIQSGVSVTILDKKDGEQAKALFEKVRKFRLHVEESDIIYQLYTLQSLVKTLKILLIVGYTSYFVDQIQFLHECAPDVEELIGYTTFCCTHTLAYLLRKVLYTYMAVVVLYGLVCFYTLYWLFKRPLKEYSFEKVREESNFSDIPDVKNDFAFLMHMIDQYDSLYSKRFAVFLSEVSENKLRQLSLNHEWSYEKLRQHVTKNAQDKMELHLLMLSGVPEAVFDILDLEILKLELIPDVKLPAKISQMSRLQELWLHHCPAKCDASALSFLRDRLRVLHLKFTDVDEIPAWIYTLRNLRDLYLIGNLNSENNKVIALESLRELRHLKLLQLKSNLAKIPSNLADIATHLQKLYIHNDGTHLLVLNNLKKLVNLTELELQYCELERIPHAVFSLMSLQEIDLKGNSIQTIEEIVSFQHLKRLTSIKLWHNKIAVIPASIAYVKNLERLNLSNNKLEAFPNAVLNCVKLRHLELNHNQIESIPLEVGTLQNLQHLSLTNNRLKELPAELSNCSRLRMLLLSGNQLKDVPAGLVRRLPQLHLEIKGNPIETTLPEVQILLESGGPTYS</sequence>
<dbReference type="InterPro" id="IPR021040">
    <property type="entry name" value="LRRC8_Pannexin-like"/>
</dbReference>
<keyword evidence="3" id="KW-0813">Transport</keyword>
<keyword evidence="19" id="KW-1185">Reference proteome</keyword>
<feature type="transmembrane region" description="Helical" evidence="17">
    <location>
        <begin position="340"/>
        <end position="362"/>
    </location>
</feature>
<dbReference type="GeneID" id="116942811"/>
<keyword evidence="7" id="KW-0677">Repeat</keyword>
<evidence type="ECO:0000256" key="5">
    <source>
        <dbReference type="ARBA" id="ARBA00022614"/>
    </source>
</evidence>
<dbReference type="AlphaFoldDB" id="A0AAJ7T6E1"/>
<keyword evidence="5" id="KW-0433">Leucine-rich repeat</keyword>
<feature type="transmembrane region" description="Helical" evidence="17">
    <location>
        <begin position="121"/>
        <end position="141"/>
    </location>
</feature>
<keyword evidence="10 17" id="KW-0472">Membrane</keyword>
<evidence type="ECO:0000256" key="13">
    <source>
        <dbReference type="ARBA" id="ARBA00024145"/>
    </source>
</evidence>
<feature type="domain" description="LRRC8 pannexin-like TM region" evidence="18">
    <location>
        <begin position="3"/>
        <end position="358"/>
    </location>
</feature>
<evidence type="ECO:0000313" key="20">
    <source>
        <dbReference type="RefSeq" id="XP_032811008.1"/>
    </source>
</evidence>
<dbReference type="PANTHER" id="PTHR48051:SF58">
    <property type="entry name" value="VOLUME-REGULATED ANION CHANNEL SUBUNIT LRRC8E"/>
    <property type="match status" value="1"/>
</dbReference>
<dbReference type="GO" id="GO:0005737">
    <property type="term" value="C:cytoplasm"/>
    <property type="evidence" value="ECO:0007669"/>
    <property type="project" value="TreeGrafter"/>
</dbReference>
<feature type="region of interest" description="Disordered" evidence="16">
    <location>
        <begin position="176"/>
        <end position="211"/>
    </location>
</feature>
<keyword evidence="6 17" id="KW-0812">Transmembrane</keyword>
<dbReference type="Proteomes" id="UP001318040">
    <property type="component" value="Chromosome 16"/>
</dbReference>
<evidence type="ECO:0000256" key="10">
    <source>
        <dbReference type="ARBA" id="ARBA00023136"/>
    </source>
</evidence>
<comment type="catalytic activity">
    <reaction evidence="15">
        <text>chloride(in) = chloride(out)</text>
        <dbReference type="Rhea" id="RHEA:29823"/>
        <dbReference type="ChEBI" id="CHEBI:17996"/>
    </reaction>
</comment>
<dbReference type="InterPro" id="IPR026906">
    <property type="entry name" value="LRR_5"/>
</dbReference>